<keyword evidence="2" id="KW-1185">Reference proteome</keyword>
<dbReference type="RefSeq" id="WP_212996821.1">
    <property type="nucleotide sequence ID" value="NZ_BAAATW010000003.1"/>
</dbReference>
<protein>
    <submittedName>
        <fullName evidence="1">Uncharacterized protein</fullName>
    </submittedName>
</protein>
<dbReference type="EMBL" id="BOQP01000008">
    <property type="protein sequence ID" value="GIM70196.1"/>
    <property type="molecule type" value="Genomic_DNA"/>
</dbReference>
<dbReference type="Proteomes" id="UP000680865">
    <property type="component" value="Unassembled WGS sequence"/>
</dbReference>
<comment type="caution">
    <text evidence="1">The sequence shown here is derived from an EMBL/GenBank/DDBJ whole genome shotgun (WGS) entry which is preliminary data.</text>
</comment>
<gene>
    <name evidence="1" type="ORF">Aco04nite_19000</name>
</gene>
<sequence length="72" mass="7617">MKSASIGRSEDGAGKSLYWLATGVCIAIGQISTELFSIHWLEWLLDGVGVVLNAASIGDGFRGLAGRVPRLK</sequence>
<dbReference type="AlphaFoldDB" id="A0A919VNI7"/>
<proteinExistence type="predicted"/>
<organism evidence="1 2">
    <name type="scientific">Winogradskya consettensis</name>
    <dbReference type="NCBI Taxonomy" id="113560"/>
    <lineage>
        <taxon>Bacteria</taxon>
        <taxon>Bacillati</taxon>
        <taxon>Actinomycetota</taxon>
        <taxon>Actinomycetes</taxon>
        <taxon>Micromonosporales</taxon>
        <taxon>Micromonosporaceae</taxon>
        <taxon>Winogradskya</taxon>
    </lineage>
</organism>
<name>A0A919VNI7_9ACTN</name>
<evidence type="ECO:0000313" key="2">
    <source>
        <dbReference type="Proteomes" id="UP000680865"/>
    </source>
</evidence>
<accession>A0A919VNI7</accession>
<evidence type="ECO:0000313" key="1">
    <source>
        <dbReference type="EMBL" id="GIM70196.1"/>
    </source>
</evidence>
<reference evidence="1" key="1">
    <citation type="submission" date="2021-03" db="EMBL/GenBank/DDBJ databases">
        <title>Whole genome shotgun sequence of Actinoplanes consettensis NBRC 14913.</title>
        <authorList>
            <person name="Komaki H."/>
            <person name="Tamura T."/>
        </authorList>
    </citation>
    <scope>NUCLEOTIDE SEQUENCE</scope>
    <source>
        <strain evidence="1">NBRC 14913</strain>
    </source>
</reference>